<proteinExistence type="predicted"/>
<comment type="caution">
    <text evidence="1">The sequence shown here is derived from an EMBL/GenBank/DDBJ whole genome shotgun (WGS) entry which is preliminary data.</text>
</comment>
<reference evidence="1 2" key="1">
    <citation type="journal article" date="2023" name="Proc. Natl. Acad. Sci. U.S.A.">
        <title>A global phylogenomic analysis of the shiitake genus Lentinula.</title>
        <authorList>
            <person name="Sierra-Patev S."/>
            <person name="Min B."/>
            <person name="Naranjo-Ortiz M."/>
            <person name="Looney B."/>
            <person name="Konkel Z."/>
            <person name="Slot J.C."/>
            <person name="Sakamoto Y."/>
            <person name="Steenwyk J.L."/>
            <person name="Rokas A."/>
            <person name="Carro J."/>
            <person name="Camarero S."/>
            <person name="Ferreira P."/>
            <person name="Molpeceres G."/>
            <person name="Ruiz-Duenas F.J."/>
            <person name="Serrano A."/>
            <person name="Henrissat B."/>
            <person name="Drula E."/>
            <person name="Hughes K.W."/>
            <person name="Mata J.L."/>
            <person name="Ishikawa N.K."/>
            <person name="Vargas-Isla R."/>
            <person name="Ushijima S."/>
            <person name="Smith C.A."/>
            <person name="Donoghue J."/>
            <person name="Ahrendt S."/>
            <person name="Andreopoulos W."/>
            <person name="He G."/>
            <person name="LaButti K."/>
            <person name="Lipzen A."/>
            <person name="Ng V."/>
            <person name="Riley R."/>
            <person name="Sandor L."/>
            <person name="Barry K."/>
            <person name="Martinez A.T."/>
            <person name="Xiao Y."/>
            <person name="Gibbons J.G."/>
            <person name="Terashima K."/>
            <person name="Grigoriev I.V."/>
            <person name="Hibbett D."/>
        </authorList>
    </citation>
    <scope>NUCLEOTIDE SEQUENCE [LARGE SCALE GENOMIC DNA]</scope>
    <source>
        <strain evidence="1 2">TFB7810</strain>
    </source>
</reference>
<dbReference type="AlphaFoldDB" id="A0A9W8NT32"/>
<sequence>MALPEHLPTLCAHNSGNYTRVDNVFCSEDLMENITVCRTIPAKRPVLTDHIPIQTIIDTRALYADQRNQWNWLKTDWEKFKERMREELEKIPHPRELNNTDEFYDALNNFDDIFIRLREELVPKAKPSPHQRRWWNTQLKEMKQRMNNLANKSYRKRHDREHPIHEEYRQL</sequence>
<name>A0A9W8NT32_9AGAR</name>
<evidence type="ECO:0000313" key="1">
    <source>
        <dbReference type="EMBL" id="KAJ3740268.1"/>
    </source>
</evidence>
<gene>
    <name evidence="1" type="ORF">DFH05DRAFT_1406016</name>
</gene>
<protein>
    <submittedName>
        <fullName evidence="1">Uncharacterized protein</fullName>
    </submittedName>
</protein>
<dbReference type="EMBL" id="JANVFU010000015">
    <property type="protein sequence ID" value="KAJ3740268.1"/>
    <property type="molecule type" value="Genomic_DNA"/>
</dbReference>
<dbReference type="Proteomes" id="UP001142393">
    <property type="component" value="Unassembled WGS sequence"/>
</dbReference>
<organism evidence="1 2">
    <name type="scientific">Lentinula detonsa</name>
    <dbReference type="NCBI Taxonomy" id="2804962"/>
    <lineage>
        <taxon>Eukaryota</taxon>
        <taxon>Fungi</taxon>
        <taxon>Dikarya</taxon>
        <taxon>Basidiomycota</taxon>
        <taxon>Agaricomycotina</taxon>
        <taxon>Agaricomycetes</taxon>
        <taxon>Agaricomycetidae</taxon>
        <taxon>Agaricales</taxon>
        <taxon>Marasmiineae</taxon>
        <taxon>Omphalotaceae</taxon>
        <taxon>Lentinula</taxon>
    </lineage>
</organism>
<accession>A0A9W8NT32</accession>
<evidence type="ECO:0000313" key="2">
    <source>
        <dbReference type="Proteomes" id="UP001142393"/>
    </source>
</evidence>
<keyword evidence="2" id="KW-1185">Reference proteome</keyword>